<accession>A0A1Y1RVM2</accession>
<comment type="cofactor">
    <cofactor evidence="3">
        <name>Zn(2+)</name>
        <dbReference type="ChEBI" id="CHEBI:29105"/>
    </cofactor>
    <text evidence="3">Binds 1 divalent metal cation per subunit.</text>
</comment>
<feature type="binding site" evidence="3">
    <location>
        <position position="126"/>
    </location>
    <ligand>
        <name>substrate</name>
    </ligand>
</feature>
<dbReference type="RefSeq" id="WP_083052246.1">
    <property type="nucleotide sequence ID" value="NZ_MWQY01000020.1"/>
</dbReference>
<keyword evidence="3" id="KW-0479">Metal-binding</keyword>
<dbReference type="InterPro" id="IPR005511">
    <property type="entry name" value="SMP-30"/>
</dbReference>
<keyword evidence="1" id="KW-0378">Hydrolase</keyword>
<keyword evidence="6" id="KW-1185">Reference proteome</keyword>
<dbReference type="Pfam" id="PF08450">
    <property type="entry name" value="SGL"/>
    <property type="match status" value="1"/>
</dbReference>
<dbReference type="Gene3D" id="2.120.10.30">
    <property type="entry name" value="TolB, C-terminal domain"/>
    <property type="match status" value="1"/>
</dbReference>
<dbReference type="OrthoDB" id="2633250at2"/>
<dbReference type="STRING" id="1963862.B4O97_15605"/>
<dbReference type="InterPro" id="IPR011042">
    <property type="entry name" value="6-blade_b-propeller_TolB-like"/>
</dbReference>
<name>A0A1Y1RVM2_9SPIO</name>
<dbReference type="PANTHER" id="PTHR47572">
    <property type="entry name" value="LIPOPROTEIN-RELATED"/>
    <property type="match status" value="1"/>
</dbReference>
<sequence length="296" mass="33071">MKEASKIPVEVEAFNNRFRQIVKNQIFLETLATGFRFLEGPVWIEDQNRLIFSDIPGNALYSWDENKGISLLRPNSYLANGNAYDKDGILITCEHGTSRVSATDLRSGTYTVLADSYNGRCLNSPNDVVLKSDKNIYFTDPMPGRFPRVGIPRPPELSFQGVYMYDRRNAFLYLLEDGLQLPNGLCFSPDEKILYVNDSAQGIIFAFDVGTKGMLENKRIFSSPQGSGDGVLDGMKCTSRGTIFCTGPGGIFIIDEDGDCLGRINIPEVAANFTWGEDERTLYITATSTVYRMKIR</sequence>
<dbReference type="GO" id="GO:0046872">
    <property type="term" value="F:metal ion binding"/>
    <property type="evidence" value="ECO:0007669"/>
    <property type="project" value="UniProtKB-KW"/>
</dbReference>
<evidence type="ECO:0000256" key="2">
    <source>
        <dbReference type="PIRSR" id="PIRSR605511-1"/>
    </source>
</evidence>
<proteinExistence type="predicted"/>
<dbReference type="InterPro" id="IPR013658">
    <property type="entry name" value="SGL"/>
</dbReference>
<dbReference type="GO" id="GO:0016787">
    <property type="term" value="F:hydrolase activity"/>
    <property type="evidence" value="ECO:0007669"/>
    <property type="project" value="UniProtKB-KW"/>
</dbReference>
<dbReference type="Proteomes" id="UP000192343">
    <property type="component" value="Unassembled WGS sequence"/>
</dbReference>
<reference evidence="5 6" key="1">
    <citation type="submission" date="2017-03" db="EMBL/GenBank/DDBJ databases">
        <title>Draft Genome sequence of Marispirochaeta sp. strain JC444.</title>
        <authorList>
            <person name="Shivani Y."/>
            <person name="Subhash Y."/>
            <person name="Sasikala C."/>
            <person name="Ramana C."/>
        </authorList>
    </citation>
    <scope>NUCLEOTIDE SEQUENCE [LARGE SCALE GENOMIC DNA]</scope>
    <source>
        <strain evidence="5 6">JC444</strain>
    </source>
</reference>
<evidence type="ECO:0000313" key="6">
    <source>
        <dbReference type="Proteomes" id="UP000192343"/>
    </source>
</evidence>
<evidence type="ECO:0000256" key="1">
    <source>
        <dbReference type="ARBA" id="ARBA00022801"/>
    </source>
</evidence>
<feature type="binding site" evidence="3">
    <location>
        <position position="39"/>
    </location>
    <ligand>
        <name>a divalent metal cation</name>
        <dbReference type="ChEBI" id="CHEBI:60240"/>
    </ligand>
</feature>
<feature type="active site" description="Proton donor/acceptor" evidence="2">
    <location>
        <position position="233"/>
    </location>
</feature>
<dbReference type="EMBL" id="MWQY01000020">
    <property type="protein sequence ID" value="ORC32721.1"/>
    <property type="molecule type" value="Genomic_DNA"/>
</dbReference>
<feature type="binding site" evidence="3">
    <location>
        <position position="233"/>
    </location>
    <ligand>
        <name>a divalent metal cation</name>
        <dbReference type="ChEBI" id="CHEBI:60240"/>
    </ligand>
</feature>
<gene>
    <name evidence="5" type="ORF">B4O97_15605</name>
</gene>
<evidence type="ECO:0000259" key="4">
    <source>
        <dbReference type="Pfam" id="PF08450"/>
    </source>
</evidence>
<evidence type="ECO:0000256" key="3">
    <source>
        <dbReference type="PIRSR" id="PIRSR605511-2"/>
    </source>
</evidence>
<dbReference type="AlphaFoldDB" id="A0A1Y1RVM2"/>
<dbReference type="InterPro" id="IPR051262">
    <property type="entry name" value="SMP-30/CGR1_Lactonase"/>
</dbReference>
<dbReference type="PRINTS" id="PR01790">
    <property type="entry name" value="SMP30FAMILY"/>
</dbReference>
<feature type="domain" description="SMP-30/Gluconolactonase/LRE-like region" evidence="4">
    <location>
        <begin position="39"/>
        <end position="287"/>
    </location>
</feature>
<dbReference type="PANTHER" id="PTHR47572:SF4">
    <property type="entry name" value="LACTONASE DRP35"/>
    <property type="match status" value="1"/>
</dbReference>
<feature type="binding site" evidence="3">
    <location>
        <position position="183"/>
    </location>
    <ligand>
        <name>a divalent metal cation</name>
        <dbReference type="ChEBI" id="CHEBI:60240"/>
    </ligand>
</feature>
<dbReference type="SUPFAM" id="SSF63829">
    <property type="entry name" value="Calcium-dependent phosphotriesterase"/>
    <property type="match status" value="1"/>
</dbReference>
<organism evidence="5 6">
    <name type="scientific">Marispirochaeta aestuarii</name>
    <dbReference type="NCBI Taxonomy" id="1963862"/>
    <lineage>
        <taxon>Bacteria</taxon>
        <taxon>Pseudomonadati</taxon>
        <taxon>Spirochaetota</taxon>
        <taxon>Spirochaetia</taxon>
        <taxon>Spirochaetales</taxon>
        <taxon>Spirochaetaceae</taxon>
        <taxon>Marispirochaeta</taxon>
    </lineage>
</organism>
<comment type="caution">
    <text evidence="5">The sequence shown here is derived from an EMBL/GenBank/DDBJ whole genome shotgun (WGS) entry which is preliminary data.</text>
</comment>
<protein>
    <recommendedName>
        <fullName evidence="4">SMP-30/Gluconolactonase/LRE-like region domain-containing protein</fullName>
    </recommendedName>
</protein>
<evidence type="ECO:0000313" key="5">
    <source>
        <dbReference type="EMBL" id="ORC32721.1"/>
    </source>
</evidence>
<keyword evidence="3" id="KW-0862">Zinc</keyword>